<feature type="region of interest" description="Disordered" evidence="1">
    <location>
        <begin position="1"/>
        <end position="24"/>
    </location>
</feature>
<dbReference type="RefSeq" id="WP_101267620.1">
    <property type="nucleotide sequence ID" value="NZ_NWTK01000008.1"/>
</dbReference>
<keyword evidence="2" id="KW-0223">Dioxygenase</keyword>
<evidence type="ECO:0000313" key="3">
    <source>
        <dbReference type="Proteomes" id="UP000233597"/>
    </source>
</evidence>
<dbReference type="InterPro" id="IPR047128">
    <property type="entry name" value="PhyH"/>
</dbReference>
<dbReference type="Gene3D" id="2.60.120.620">
    <property type="entry name" value="q2cbj1_9rhob like domain"/>
    <property type="match status" value="1"/>
</dbReference>
<organism evidence="2 3">
    <name type="scientific">Thalassospira marina</name>
    <dbReference type="NCBI Taxonomy" id="2048283"/>
    <lineage>
        <taxon>Bacteria</taxon>
        <taxon>Pseudomonadati</taxon>
        <taxon>Pseudomonadota</taxon>
        <taxon>Alphaproteobacteria</taxon>
        <taxon>Rhodospirillales</taxon>
        <taxon>Thalassospiraceae</taxon>
        <taxon>Thalassospira</taxon>
    </lineage>
</organism>
<dbReference type="GO" id="GO:0048244">
    <property type="term" value="F:phytanoyl-CoA dioxygenase activity"/>
    <property type="evidence" value="ECO:0007669"/>
    <property type="project" value="InterPro"/>
</dbReference>
<dbReference type="OrthoDB" id="3562306at2"/>
<evidence type="ECO:0000256" key="1">
    <source>
        <dbReference type="SAM" id="MobiDB-lite"/>
    </source>
</evidence>
<reference evidence="2 3" key="1">
    <citation type="submission" date="2017-09" db="EMBL/GenBank/DDBJ databases">
        <title>Biodiversity and function of Thalassospira species in the particle-attached aromatic-hydrocarbon-degrading consortia from the surface seawater of the South China Sea.</title>
        <authorList>
            <person name="Dong C."/>
            <person name="Liu R."/>
            <person name="Shao Z."/>
        </authorList>
    </citation>
    <scope>NUCLEOTIDE SEQUENCE [LARGE SCALE GENOMIC DNA]</scope>
    <source>
        <strain evidence="2 3">CSC1P2</strain>
    </source>
</reference>
<evidence type="ECO:0000313" key="2">
    <source>
        <dbReference type="EMBL" id="PKR53671.1"/>
    </source>
</evidence>
<keyword evidence="2" id="KW-0560">Oxidoreductase</keyword>
<dbReference type="PANTHER" id="PTHR21308:SF8">
    <property type="entry name" value="PHYTANOYL-COA DIOXYGENASE FAMILY PROTEIN (AFU_ORTHOLOGUE AFUA_2G09620)"/>
    <property type="match status" value="1"/>
</dbReference>
<sequence>MNHVKAAPGNGKNSGQSRGQNAPVTAANGTYYSEARCNPDDLLALLERETQPADVPHAMRIIHNVPIYSGDAVRQILAQEDEGRATARQHLMAEWAQVMLHGAGVLVIEGAYDDMAVIDAATGAYGAIIADEKAANGTAADHFAKAGANDRIWNSAQKLCLRAPDIFARYFGNPIIDMVCEAWLGPCYQMTAQVNLVRPGGQAQQVHRDYHLGFQTADMCAKFPAHVHHLSPVLTLQGAVAHFDMPLESGPTLLLPYSQLYREGYMAWRRQDFRDLFNARHVQLPLRKGDALFFNPALFHAAGSNSSQDIQRMANLLQVSSAYGRAMESLDRVAMCKAIYPVIRDLAGAGGLSPAEQSAAIAACAEGYSFPTNLDTDPPVGGLAPETQNQLFHRALDAGMTPDQFNAALDILMARQVP</sequence>
<protein>
    <submittedName>
        <fullName evidence="2">Phytanoyl-CoA dioxygenase</fullName>
    </submittedName>
</protein>
<dbReference type="Proteomes" id="UP000233597">
    <property type="component" value="Unassembled WGS sequence"/>
</dbReference>
<name>A0A2N3KT01_9PROT</name>
<dbReference type="SUPFAM" id="SSF51197">
    <property type="entry name" value="Clavaminate synthase-like"/>
    <property type="match status" value="1"/>
</dbReference>
<dbReference type="AlphaFoldDB" id="A0A2N3KT01"/>
<comment type="caution">
    <text evidence="2">The sequence shown here is derived from an EMBL/GenBank/DDBJ whole genome shotgun (WGS) entry which is preliminary data.</text>
</comment>
<proteinExistence type="predicted"/>
<dbReference type="Pfam" id="PF05721">
    <property type="entry name" value="PhyH"/>
    <property type="match status" value="1"/>
</dbReference>
<dbReference type="GO" id="GO:0001561">
    <property type="term" value="P:fatty acid alpha-oxidation"/>
    <property type="evidence" value="ECO:0007669"/>
    <property type="project" value="InterPro"/>
</dbReference>
<dbReference type="InterPro" id="IPR008775">
    <property type="entry name" value="Phytyl_CoA_dOase-like"/>
</dbReference>
<dbReference type="PANTHER" id="PTHR21308">
    <property type="entry name" value="PHYTANOYL-COA ALPHA-HYDROXYLASE"/>
    <property type="match status" value="1"/>
</dbReference>
<accession>A0A2N3KT01</accession>
<gene>
    <name evidence="2" type="ORF">COO20_14185</name>
</gene>
<feature type="compositionally biased region" description="Polar residues" evidence="1">
    <location>
        <begin position="11"/>
        <end position="24"/>
    </location>
</feature>
<dbReference type="EMBL" id="NWTK01000008">
    <property type="protein sequence ID" value="PKR53671.1"/>
    <property type="molecule type" value="Genomic_DNA"/>
</dbReference>